<evidence type="ECO:0000313" key="2">
    <source>
        <dbReference type="EMBL" id="MBC8316501.1"/>
    </source>
</evidence>
<keyword evidence="1" id="KW-0175">Coiled coil</keyword>
<gene>
    <name evidence="2" type="ORF">H8E41_01250</name>
</gene>
<protein>
    <submittedName>
        <fullName evidence="2">Uncharacterized protein</fullName>
    </submittedName>
</protein>
<organism evidence="2 3">
    <name type="scientific">Candidatus Desulfobia pelagia</name>
    <dbReference type="NCBI Taxonomy" id="2841692"/>
    <lineage>
        <taxon>Bacteria</taxon>
        <taxon>Pseudomonadati</taxon>
        <taxon>Thermodesulfobacteriota</taxon>
        <taxon>Desulfobulbia</taxon>
        <taxon>Desulfobulbales</taxon>
        <taxon>Desulfobulbaceae</taxon>
        <taxon>Candidatus Desulfobia</taxon>
    </lineage>
</organism>
<feature type="coiled-coil region" evidence="1">
    <location>
        <begin position="120"/>
        <end position="154"/>
    </location>
</feature>
<dbReference type="Proteomes" id="UP000614424">
    <property type="component" value="Unassembled WGS sequence"/>
</dbReference>
<accession>A0A8J6N8B7</accession>
<feature type="non-terminal residue" evidence="2">
    <location>
        <position position="154"/>
    </location>
</feature>
<reference evidence="2 3" key="1">
    <citation type="submission" date="2020-08" db="EMBL/GenBank/DDBJ databases">
        <title>Bridging the membrane lipid divide: bacteria of the FCB group superphylum have the potential to synthesize archaeal ether lipids.</title>
        <authorList>
            <person name="Villanueva L."/>
            <person name="Von Meijenfeldt F.A.B."/>
            <person name="Westbye A.B."/>
            <person name="Yadav S."/>
            <person name="Hopmans E.C."/>
            <person name="Dutilh B.E."/>
            <person name="Sinninghe Damste J.S."/>
        </authorList>
    </citation>
    <scope>NUCLEOTIDE SEQUENCE [LARGE SCALE GENOMIC DNA]</scope>
    <source>
        <strain evidence="2">NIOZ-UU47</strain>
    </source>
</reference>
<name>A0A8J6N8B7_9BACT</name>
<dbReference type="EMBL" id="JACNJZ010000037">
    <property type="protein sequence ID" value="MBC8316501.1"/>
    <property type="molecule type" value="Genomic_DNA"/>
</dbReference>
<proteinExistence type="predicted"/>
<dbReference type="AlphaFoldDB" id="A0A8J6N8B7"/>
<comment type="caution">
    <text evidence="2">The sequence shown here is derived from an EMBL/GenBank/DDBJ whole genome shotgun (WGS) entry which is preliminary data.</text>
</comment>
<evidence type="ECO:0000313" key="3">
    <source>
        <dbReference type="Proteomes" id="UP000614424"/>
    </source>
</evidence>
<evidence type="ECO:0000256" key="1">
    <source>
        <dbReference type="SAM" id="Coils"/>
    </source>
</evidence>
<sequence length="154" mass="17988">MDIEFDDVFSDFSDDDSADLQNLYDQFVQVLPDTCIALYGANKVAHPSFPEVSDDVITALKECTRKDKKIGSYKTDSGLWIYGYYLEDHDFLLAFILPDSPDDITENPQLNTLYFNSFRLVSLHERQEQQEIENRQLNRNIDMLNRQHILLQDE</sequence>